<protein>
    <submittedName>
        <fullName evidence="1">Uncharacterized protein</fullName>
    </submittedName>
</protein>
<organism evidence="1 2">
    <name type="scientific">Flavobacterium chungangensis</name>
    <dbReference type="NCBI Taxonomy" id="2708132"/>
    <lineage>
        <taxon>Bacteria</taxon>
        <taxon>Pseudomonadati</taxon>
        <taxon>Bacteroidota</taxon>
        <taxon>Flavobacteriia</taxon>
        <taxon>Flavobacteriales</taxon>
        <taxon>Flavobacteriaceae</taxon>
        <taxon>Flavobacterium</taxon>
    </lineage>
</organism>
<reference evidence="2" key="1">
    <citation type="journal article" date="2019" name="Int. J. Syst. Evol. Microbiol.">
        <title>The Global Catalogue of Microorganisms (GCM) 10K type strain sequencing project: providing services to taxonomists for standard genome sequencing and annotation.</title>
        <authorList>
            <consortium name="The Broad Institute Genomics Platform"/>
            <consortium name="The Broad Institute Genome Sequencing Center for Infectious Disease"/>
            <person name="Wu L."/>
            <person name="Ma J."/>
        </authorList>
    </citation>
    <scope>NUCLEOTIDE SEQUENCE [LARGE SCALE GENOMIC DNA]</scope>
    <source>
        <strain evidence="2">NBRC 103627</strain>
    </source>
</reference>
<comment type="caution">
    <text evidence="1">The sequence shown here is derived from an EMBL/GenBank/DDBJ whole genome shotgun (WGS) entry which is preliminary data.</text>
</comment>
<dbReference type="Proteomes" id="UP001596003">
    <property type="component" value="Unassembled WGS sequence"/>
</dbReference>
<keyword evidence="2" id="KW-1185">Reference proteome</keyword>
<name>A0ABV8ZIL5_9FLAO</name>
<dbReference type="RefSeq" id="WP_379800674.1">
    <property type="nucleotide sequence ID" value="NZ_JBHSFY010000014.1"/>
</dbReference>
<evidence type="ECO:0000313" key="2">
    <source>
        <dbReference type="Proteomes" id="UP001596003"/>
    </source>
</evidence>
<gene>
    <name evidence="1" type="ORF">ACFO3N_19970</name>
</gene>
<sequence length="456" mass="53329">MDYFDEQNSKFYDFLNETFKINKERNWDNIAKQITKEKIVRTYRYFSKLYPLNFNYTEELVKSNTDFTNIHYSTLKGSKIIDEVVRFSLYSDKIIVFHPLQNPSVTSHAYDPTKNPKLWLPDFLESLYFYTVLQKWVRAGIVKLIVNPCEYNLKLRGEIDILTKKRFSEAVKADITKDRIFQKEILQDLATQFADIFHNKNREQIIENLLVIEQPSFSIQEAEDFADRIIEIMPKANPLYKNLSSDLKGRQTINPTKGGGSLDSLLYVADKTGGNLYTPSETNWNIIKSFGVNDFWVKTNKLYSDIPLPFLNNVDTNFALELKKENRLAGVRQELKKIYKELDSTTIDNFNPQKLKFIQEGFMEEINKAESEWKLIRKQAETSRAQWLGANLAVPIVTNHISLLPLVIGSAAWFYKNEVDVKEKLKNYRQKSPVSVFVDLKNQRQSYFTELKNCIF</sequence>
<accession>A0ABV8ZIL5</accession>
<dbReference type="EMBL" id="JBHSFY010000014">
    <property type="protein sequence ID" value="MFC4479366.1"/>
    <property type="molecule type" value="Genomic_DNA"/>
</dbReference>
<evidence type="ECO:0000313" key="1">
    <source>
        <dbReference type="EMBL" id="MFC4479366.1"/>
    </source>
</evidence>
<proteinExistence type="predicted"/>